<feature type="compositionally biased region" description="Basic and acidic residues" evidence="9">
    <location>
        <begin position="328"/>
        <end position="344"/>
    </location>
</feature>
<dbReference type="InterPro" id="IPR014712">
    <property type="entry name" value="ANTH_dom_sf"/>
</dbReference>
<feature type="compositionally biased region" description="Acidic residues" evidence="9">
    <location>
        <begin position="345"/>
        <end position="354"/>
    </location>
</feature>
<dbReference type="Proteomes" id="UP001341840">
    <property type="component" value="Unassembled WGS sequence"/>
</dbReference>
<dbReference type="InterPro" id="IPR048050">
    <property type="entry name" value="ANTH_N_plant"/>
</dbReference>
<feature type="domain" description="ENTH" evidence="10">
    <location>
        <begin position="23"/>
        <end position="160"/>
    </location>
</feature>
<name>A0ABU6ZBS5_9FABA</name>
<keyword evidence="5" id="KW-0333">Golgi apparatus</keyword>
<evidence type="ECO:0000256" key="7">
    <source>
        <dbReference type="ARBA" id="ARBA00023176"/>
    </source>
</evidence>
<keyword evidence="6" id="KW-0472">Membrane</keyword>
<dbReference type="PANTHER" id="PTHR22951:SF5">
    <property type="entry name" value="PHOSPHATIDYLINOSITOL-BINDING CLATHRIN ASSEMBLY PROTEIN LAP"/>
    <property type="match status" value="1"/>
</dbReference>
<evidence type="ECO:0000259" key="10">
    <source>
        <dbReference type="PROSITE" id="PS50942"/>
    </source>
</evidence>
<dbReference type="SUPFAM" id="SSF89009">
    <property type="entry name" value="GAT-like domain"/>
    <property type="match status" value="1"/>
</dbReference>
<keyword evidence="12" id="KW-1185">Reference proteome</keyword>
<protein>
    <recommendedName>
        <fullName evidence="10">ENTH domain-containing protein</fullName>
    </recommendedName>
</protein>
<evidence type="ECO:0000256" key="1">
    <source>
        <dbReference type="ARBA" id="ARBA00004132"/>
    </source>
</evidence>
<evidence type="ECO:0000256" key="8">
    <source>
        <dbReference type="ARBA" id="ARBA00023329"/>
    </source>
</evidence>
<comment type="subcellular location">
    <subcellularLocation>
        <location evidence="1">Cytoplasmic vesicle</location>
        <location evidence="1">Clathrin-coated vesicle</location>
    </subcellularLocation>
    <subcellularLocation>
        <location evidence="2">Golgi apparatus</location>
    </subcellularLocation>
    <subcellularLocation>
        <location evidence="3">Membrane</location>
        <location evidence="3">Clathrin-coated pit</location>
    </subcellularLocation>
</comment>
<dbReference type="PANTHER" id="PTHR22951">
    <property type="entry name" value="CLATHRIN ASSEMBLY PROTEIN"/>
    <property type="match status" value="1"/>
</dbReference>
<dbReference type="CDD" id="cd03564">
    <property type="entry name" value="ANTH_N"/>
    <property type="match status" value="1"/>
</dbReference>
<gene>
    <name evidence="11" type="ORF">PIB30_030281</name>
</gene>
<reference evidence="11 12" key="1">
    <citation type="journal article" date="2023" name="Plants (Basel)">
        <title>Bridging the Gap: Combining Genomics and Transcriptomics Approaches to Understand Stylosanthes scabra, an Orphan Legume from the Brazilian Caatinga.</title>
        <authorList>
            <person name="Ferreira-Neto J.R.C."/>
            <person name="da Silva M.D."/>
            <person name="Binneck E."/>
            <person name="de Melo N.F."/>
            <person name="da Silva R.H."/>
            <person name="de Melo A.L.T.M."/>
            <person name="Pandolfi V."/>
            <person name="Bustamante F.O."/>
            <person name="Brasileiro-Vidal A.C."/>
            <person name="Benko-Iseppon A.M."/>
        </authorList>
    </citation>
    <scope>NUCLEOTIDE SEQUENCE [LARGE SCALE GENOMIC DNA]</scope>
    <source>
        <tissue evidence="11">Leaves</tissue>
    </source>
</reference>
<evidence type="ECO:0000313" key="12">
    <source>
        <dbReference type="Proteomes" id="UP001341840"/>
    </source>
</evidence>
<evidence type="ECO:0000256" key="3">
    <source>
        <dbReference type="ARBA" id="ARBA00004600"/>
    </source>
</evidence>
<dbReference type="InterPro" id="IPR013809">
    <property type="entry name" value="ENTH"/>
</dbReference>
<dbReference type="InterPro" id="IPR045192">
    <property type="entry name" value="AP180-like"/>
</dbReference>
<evidence type="ECO:0000256" key="9">
    <source>
        <dbReference type="SAM" id="MobiDB-lite"/>
    </source>
</evidence>
<evidence type="ECO:0000256" key="6">
    <source>
        <dbReference type="ARBA" id="ARBA00023136"/>
    </source>
</evidence>
<dbReference type="Gene3D" id="1.25.40.90">
    <property type="match status" value="1"/>
</dbReference>
<accession>A0ABU6ZBS5</accession>
<keyword evidence="4" id="KW-0254">Endocytosis</keyword>
<dbReference type="EMBL" id="JASCZI010271986">
    <property type="protein sequence ID" value="MED6218838.1"/>
    <property type="molecule type" value="Genomic_DNA"/>
</dbReference>
<sequence length="569" mass="64643">MGNRFRQAVVGAIKDSTTVGLANLNSDYKELDVAIVKATNHVEFPPKERHMRIIFHATTAHQPRADVAYCIHKLSKRLYKTKNWIVAIKTLIVIHRLLREGDPTFREELLNYSRRGHFLQIANFKDDSTPQAWDCSAWVRNYALFLQERIECFRTLKYDIETERFVNSPTSSSAQKFTRTRSLDAADLLVQLPALQQFLQRLIGCQPEGCAYGNYLVQYALALVLKESFKIYCSLNDGIINLVDVFFDMPRHNAVRALKIYKIAGQQAEHLAQFYEYCKGLDIARNFQFPCLRQPPPSFLATMEEYIGEAPHTSSVVHQRLEYHEAVLSPPREDPPESEEPHEAEGEEEKEEEPIVNQEPNPVEGEEAAPLIAADWKNDDDLLGLREINPQALELEERNALALAIIQPGGNNSNNLALTNIGDTTGWELALVSAESNHTSQAPDRKMAGGFDKLLLDSLYEDENARKQLQLQNAGYGYGGNGMAMQNPFETENDPFAMSNNIAPPTSVQLAIQQQQEQMLFQQQQQQQNNMMMNPYQQQQPYFNPFGDPLPVPNYTYNTPPSQGNYNLM</sequence>
<proteinExistence type="predicted"/>
<evidence type="ECO:0000256" key="5">
    <source>
        <dbReference type="ARBA" id="ARBA00023034"/>
    </source>
</evidence>
<dbReference type="SMART" id="SM00273">
    <property type="entry name" value="ENTH"/>
    <property type="match status" value="1"/>
</dbReference>
<comment type="caution">
    <text evidence="11">The sequence shown here is derived from an EMBL/GenBank/DDBJ whole genome shotgun (WGS) entry which is preliminary data.</text>
</comment>
<keyword evidence="7" id="KW-0168">Coated pit</keyword>
<keyword evidence="8" id="KW-0968">Cytoplasmic vesicle</keyword>
<evidence type="ECO:0000313" key="11">
    <source>
        <dbReference type="EMBL" id="MED6218838.1"/>
    </source>
</evidence>
<dbReference type="SUPFAM" id="SSF48464">
    <property type="entry name" value="ENTH/VHS domain"/>
    <property type="match status" value="1"/>
</dbReference>
<evidence type="ECO:0000256" key="4">
    <source>
        <dbReference type="ARBA" id="ARBA00022583"/>
    </source>
</evidence>
<feature type="region of interest" description="Disordered" evidence="9">
    <location>
        <begin position="328"/>
        <end position="363"/>
    </location>
</feature>
<evidence type="ECO:0000256" key="2">
    <source>
        <dbReference type="ARBA" id="ARBA00004555"/>
    </source>
</evidence>
<dbReference type="Gene3D" id="1.20.58.150">
    <property type="entry name" value="ANTH domain"/>
    <property type="match status" value="1"/>
</dbReference>
<dbReference type="InterPro" id="IPR011417">
    <property type="entry name" value="ANTH_dom"/>
</dbReference>
<dbReference type="Pfam" id="PF07651">
    <property type="entry name" value="ANTH"/>
    <property type="match status" value="1"/>
</dbReference>
<organism evidence="11 12">
    <name type="scientific">Stylosanthes scabra</name>
    <dbReference type="NCBI Taxonomy" id="79078"/>
    <lineage>
        <taxon>Eukaryota</taxon>
        <taxon>Viridiplantae</taxon>
        <taxon>Streptophyta</taxon>
        <taxon>Embryophyta</taxon>
        <taxon>Tracheophyta</taxon>
        <taxon>Spermatophyta</taxon>
        <taxon>Magnoliopsida</taxon>
        <taxon>eudicotyledons</taxon>
        <taxon>Gunneridae</taxon>
        <taxon>Pentapetalae</taxon>
        <taxon>rosids</taxon>
        <taxon>fabids</taxon>
        <taxon>Fabales</taxon>
        <taxon>Fabaceae</taxon>
        <taxon>Papilionoideae</taxon>
        <taxon>50 kb inversion clade</taxon>
        <taxon>dalbergioids sensu lato</taxon>
        <taxon>Dalbergieae</taxon>
        <taxon>Pterocarpus clade</taxon>
        <taxon>Stylosanthes</taxon>
    </lineage>
</organism>
<dbReference type="PROSITE" id="PS50942">
    <property type="entry name" value="ENTH"/>
    <property type="match status" value="1"/>
</dbReference>
<dbReference type="InterPro" id="IPR008942">
    <property type="entry name" value="ENTH_VHS"/>
</dbReference>